<comment type="subunit">
    <text evidence="5">V-ATPase is a heteromultimeric enzyme made up of two complexes: the ATP-hydrolytic V1 complex and the proton translocation V0 complex.</text>
</comment>
<dbReference type="InterPro" id="IPR035067">
    <property type="entry name" value="V-type_ATPase_csu/dsu"/>
</dbReference>
<dbReference type="PANTHER" id="PTHR11028">
    <property type="entry name" value="VACUOLAR ATP SYNTHASE SUBUNIT AC39"/>
    <property type="match status" value="1"/>
</dbReference>
<dbReference type="InterPro" id="IPR016727">
    <property type="entry name" value="ATPase_V0-cplx_dsu"/>
</dbReference>
<keyword evidence="2 5" id="KW-0813">Transport</keyword>
<evidence type="ECO:0000256" key="2">
    <source>
        <dbReference type="ARBA" id="ARBA00022448"/>
    </source>
</evidence>
<protein>
    <recommendedName>
        <fullName evidence="5">V-type proton ATPase subunit</fullName>
    </recommendedName>
</protein>
<comment type="function">
    <text evidence="5">Subunit of the V0 complex of vacuolar(H+)-ATPase (V-ATPase), a multisubunit enzyme composed of a peripheral complex (V1) that hydrolyzes ATP and a membrane integral complex (V0) that translocates protons. V-ATPase is responsible for acidifying and maintaining the pH of intracellular compartments and in some cell types, is targeted to the plasma membrane, where it is responsible for acidifying the extracellular environment.</text>
</comment>
<evidence type="ECO:0000313" key="6">
    <source>
        <dbReference type="EMBL" id="CAD9506535.1"/>
    </source>
</evidence>
<dbReference type="GO" id="GO:0046961">
    <property type="term" value="F:proton-transporting ATPase activity, rotational mechanism"/>
    <property type="evidence" value="ECO:0007669"/>
    <property type="project" value="InterPro"/>
</dbReference>
<dbReference type="Gene3D" id="1.10.132.50">
    <property type="entry name" value="ATP synthase (C/AC39) subunit, domain 3"/>
    <property type="match status" value="1"/>
</dbReference>
<dbReference type="EMBL" id="HBGV01014710">
    <property type="protein sequence ID" value="CAD9506535.1"/>
    <property type="molecule type" value="Transcribed_RNA"/>
</dbReference>
<dbReference type="PIRSF" id="PIRSF018497">
    <property type="entry name" value="V-ATP_synth_D"/>
    <property type="match status" value="1"/>
</dbReference>
<evidence type="ECO:0000256" key="1">
    <source>
        <dbReference type="ARBA" id="ARBA00006709"/>
    </source>
</evidence>
<dbReference type="AlphaFoldDB" id="A0A7S2MWE5"/>
<evidence type="ECO:0000256" key="5">
    <source>
        <dbReference type="PIRNR" id="PIRNR018497"/>
    </source>
</evidence>
<keyword evidence="4 5" id="KW-0406">Ion transport</keyword>
<reference evidence="6" key="1">
    <citation type="submission" date="2021-01" db="EMBL/GenBank/DDBJ databases">
        <authorList>
            <person name="Corre E."/>
            <person name="Pelletier E."/>
            <person name="Niang G."/>
            <person name="Scheremetjew M."/>
            <person name="Finn R."/>
            <person name="Kale V."/>
            <person name="Holt S."/>
            <person name="Cochrane G."/>
            <person name="Meng A."/>
            <person name="Brown T."/>
            <person name="Cohen L."/>
        </authorList>
    </citation>
    <scope>NUCLEOTIDE SEQUENCE</scope>
    <source>
        <strain evidence="6">CCMP826</strain>
    </source>
</reference>
<dbReference type="InterPro" id="IPR002843">
    <property type="entry name" value="ATPase_V0-cplx_csu/dsu"/>
</dbReference>
<sequence>MTTPAPKAPTGDLTTFNILHGFTEALVRGMRSSFLGDSDYHHLTQCESLDDVRLNLSETDYSGALQDTNTLTPSGLQSAAVQKLVEEFQYLRSQAVEPMSTFLDFITYEYMIENVMLLLKGTLSGRDINELIEQCHPLGMFKESTMRSIPTFESNARGYADLYQTVLVDTPVGPYFSMFLQESSDRLGGEVRNVIEEVEIEIIKSSLIKYWLEDFAGFVAKLGGDTAEIMGDILKVRADTNAINITLNSFGTPLNEPAMRSSDRARLYPAVGHLYPAGTAMLVNVSDEDELGRVLELFPQHSSIWNIHAQGGADKSIDDAFYERDVQQLELAFESQFHFAVFYAYVKLKEQEIRNLVWISECILQQQKDEINKFVPVFSQHAPWRGKN</sequence>
<dbReference type="Pfam" id="PF01992">
    <property type="entry name" value="vATP-synt_AC39"/>
    <property type="match status" value="1"/>
</dbReference>
<dbReference type="InterPro" id="IPR044911">
    <property type="entry name" value="V-type_ATPase_csu/dsu_dom_3"/>
</dbReference>
<dbReference type="InterPro" id="IPR036079">
    <property type="entry name" value="ATPase_csu/dsu_sf"/>
</dbReference>
<name>A0A7S2MWE5_9STRA</name>
<keyword evidence="3 5" id="KW-0375">Hydrogen ion transport</keyword>
<proteinExistence type="inferred from homology"/>
<comment type="similarity">
    <text evidence="1 5">Belongs to the V-ATPase V0D/AC39 subunit family.</text>
</comment>
<dbReference type="Gene3D" id="1.20.1690.10">
    <property type="entry name" value="V-type ATP synthase subunit C domain"/>
    <property type="match status" value="2"/>
</dbReference>
<evidence type="ECO:0000256" key="3">
    <source>
        <dbReference type="ARBA" id="ARBA00022781"/>
    </source>
</evidence>
<dbReference type="GO" id="GO:0033179">
    <property type="term" value="C:proton-transporting V-type ATPase, V0 domain"/>
    <property type="evidence" value="ECO:0007669"/>
    <property type="project" value="InterPro"/>
</dbReference>
<accession>A0A7S2MWE5</accession>
<gene>
    <name evidence="6" type="ORF">HTAM1171_LOCUS9034</name>
</gene>
<evidence type="ECO:0000256" key="4">
    <source>
        <dbReference type="ARBA" id="ARBA00023065"/>
    </source>
</evidence>
<organism evidence="6">
    <name type="scientific">Helicotheca tamesis</name>
    <dbReference type="NCBI Taxonomy" id="374047"/>
    <lineage>
        <taxon>Eukaryota</taxon>
        <taxon>Sar</taxon>
        <taxon>Stramenopiles</taxon>
        <taxon>Ochrophyta</taxon>
        <taxon>Bacillariophyta</taxon>
        <taxon>Mediophyceae</taxon>
        <taxon>Lithodesmiophycidae</taxon>
        <taxon>Lithodesmiales</taxon>
        <taxon>Lithodesmiaceae</taxon>
        <taxon>Helicotheca</taxon>
    </lineage>
</organism>
<dbReference type="SUPFAM" id="SSF103486">
    <property type="entry name" value="V-type ATP synthase subunit C"/>
    <property type="match status" value="1"/>
</dbReference>